<keyword evidence="1" id="KW-0732">Signal</keyword>
<gene>
    <name evidence="2" type="ORF">SAMN05444362_10599</name>
</gene>
<dbReference type="EMBL" id="FQUC01000005">
    <property type="protein sequence ID" value="SHF31258.1"/>
    <property type="molecule type" value="Genomic_DNA"/>
</dbReference>
<sequence>MKKQTLTFCVLLFSLFSIVSCSDDDKGLSIEQKVNDKWESKQSLSLDIKGIHYIRIKGADGKCTAKVENEDIGIIGVNADNSGTYIISLYKTGNTKLIITDESGQSINIPIEATEYIRTLHISEQNIVIEGAFSDDVKEEITTELNAMLLPQEIKVIQLFYQTTDAGKLEIKDSKDSKLYDGTFEQKAIQQYPLLVMSFNNQTHNYLLSANGKYPELRSTGPVSAYLVEDFTEKYKEQYPNIAAVITSVRIVTNIYYSWL</sequence>
<dbReference type="RefSeq" id="WP_062182441.1">
    <property type="nucleotide sequence ID" value="NZ_BBXL01000017.1"/>
</dbReference>
<reference evidence="3" key="1">
    <citation type="submission" date="2016-11" db="EMBL/GenBank/DDBJ databases">
        <authorList>
            <person name="Varghese N."/>
            <person name="Submissions S."/>
        </authorList>
    </citation>
    <scope>NUCLEOTIDE SEQUENCE [LARGE SCALE GENOMIC DNA]</scope>
    <source>
        <strain evidence="3">DSM 27370</strain>
    </source>
</reference>
<evidence type="ECO:0000256" key="1">
    <source>
        <dbReference type="SAM" id="SignalP"/>
    </source>
</evidence>
<feature type="chain" id="PRO_5009908796" description="Lipoprotein" evidence="1">
    <location>
        <begin position="23"/>
        <end position="260"/>
    </location>
</feature>
<name>A0A1M5ALV6_9BACT</name>
<proteinExistence type="predicted"/>
<keyword evidence="3" id="KW-1185">Reference proteome</keyword>
<organism evidence="2 3">
    <name type="scientific">Dysgonomonas macrotermitis</name>
    <dbReference type="NCBI Taxonomy" id="1346286"/>
    <lineage>
        <taxon>Bacteria</taxon>
        <taxon>Pseudomonadati</taxon>
        <taxon>Bacteroidota</taxon>
        <taxon>Bacteroidia</taxon>
        <taxon>Bacteroidales</taxon>
        <taxon>Dysgonomonadaceae</taxon>
        <taxon>Dysgonomonas</taxon>
    </lineage>
</organism>
<feature type="signal peptide" evidence="1">
    <location>
        <begin position="1"/>
        <end position="22"/>
    </location>
</feature>
<dbReference type="PROSITE" id="PS51257">
    <property type="entry name" value="PROKAR_LIPOPROTEIN"/>
    <property type="match status" value="1"/>
</dbReference>
<dbReference type="AlphaFoldDB" id="A0A1M5ALV6"/>
<dbReference type="STRING" id="1346286.SAMN05444362_10599"/>
<dbReference type="OrthoDB" id="1029344at2"/>
<evidence type="ECO:0008006" key="4">
    <source>
        <dbReference type="Google" id="ProtNLM"/>
    </source>
</evidence>
<evidence type="ECO:0000313" key="2">
    <source>
        <dbReference type="EMBL" id="SHF31258.1"/>
    </source>
</evidence>
<evidence type="ECO:0000313" key="3">
    <source>
        <dbReference type="Proteomes" id="UP000184480"/>
    </source>
</evidence>
<dbReference type="Proteomes" id="UP000184480">
    <property type="component" value="Unassembled WGS sequence"/>
</dbReference>
<accession>A0A1M5ALV6</accession>
<protein>
    <recommendedName>
        <fullName evidence="4">Lipoprotein</fullName>
    </recommendedName>
</protein>